<evidence type="ECO:0000313" key="11">
    <source>
        <dbReference type="EMBL" id="TMI76098.1"/>
    </source>
</evidence>
<feature type="transmembrane region" description="Helical" evidence="9">
    <location>
        <begin position="253"/>
        <end position="277"/>
    </location>
</feature>
<feature type="transmembrane region" description="Helical" evidence="9">
    <location>
        <begin position="7"/>
        <end position="28"/>
    </location>
</feature>
<feature type="transmembrane region" description="Helical" evidence="9">
    <location>
        <begin position="123"/>
        <end position="142"/>
    </location>
</feature>
<reference evidence="11 12" key="1">
    <citation type="journal article" date="2019" name="Nat. Microbiol.">
        <title>Mediterranean grassland soil C-N compound turnover is dependent on rainfall and depth, and is mediated by genomically divergent microorganisms.</title>
        <authorList>
            <person name="Diamond S."/>
            <person name="Andeer P.F."/>
            <person name="Li Z."/>
            <person name="Crits-Christoph A."/>
            <person name="Burstein D."/>
            <person name="Anantharaman K."/>
            <person name="Lane K.R."/>
            <person name="Thomas B.C."/>
            <person name="Pan C."/>
            <person name="Northen T.R."/>
            <person name="Banfield J.F."/>
        </authorList>
    </citation>
    <scope>NUCLEOTIDE SEQUENCE [LARGE SCALE GENOMIC DNA]</scope>
    <source>
        <strain evidence="11">NP_8</strain>
    </source>
</reference>
<keyword evidence="2 9" id="KW-0813">Transport</keyword>
<evidence type="ECO:0000256" key="4">
    <source>
        <dbReference type="ARBA" id="ARBA00022692"/>
    </source>
</evidence>
<comment type="caution">
    <text evidence="11">The sequence shown here is derived from an EMBL/GenBank/DDBJ whole genome shotgun (WGS) entry which is preliminary data.</text>
</comment>
<evidence type="ECO:0000256" key="2">
    <source>
        <dbReference type="ARBA" id="ARBA00022448"/>
    </source>
</evidence>
<dbReference type="NCBIfam" id="TIGR00966">
    <property type="entry name" value="transloc_SecF"/>
    <property type="match status" value="1"/>
</dbReference>
<dbReference type="AlphaFoldDB" id="A0A537IXQ7"/>
<dbReference type="Pfam" id="PF02355">
    <property type="entry name" value="SecD_SecF_C"/>
    <property type="match status" value="1"/>
</dbReference>
<evidence type="ECO:0000256" key="6">
    <source>
        <dbReference type="ARBA" id="ARBA00022989"/>
    </source>
</evidence>
<evidence type="ECO:0000256" key="5">
    <source>
        <dbReference type="ARBA" id="ARBA00022927"/>
    </source>
</evidence>
<dbReference type="InterPro" id="IPR005665">
    <property type="entry name" value="SecF_bac"/>
</dbReference>
<dbReference type="EMBL" id="VBAP01000030">
    <property type="protein sequence ID" value="TMI76098.1"/>
    <property type="molecule type" value="Genomic_DNA"/>
</dbReference>
<feature type="transmembrane region" description="Helical" evidence="9">
    <location>
        <begin position="149"/>
        <end position="171"/>
    </location>
</feature>
<protein>
    <recommendedName>
        <fullName evidence="9">Protein-export membrane protein SecF</fullName>
    </recommendedName>
</protein>
<proteinExistence type="inferred from homology"/>
<sequence>MGRRRWGYALSLLIILPGIVALILNSAAGRGALDWGIDFTGGNFFQWQLQQPFEVGDVRQIVDRFAIGQSVIQKSGQEVLVRTRPLPAGTKQALLDAMRTRFGSVTVLREDEVGPKIGRELRTIALVAVIVGLALQVIYIAIRFKSIRYAVAADVALLHDLLVVTGVFALTRKEVNSSFVAVLLTVVGYSINDTIVIFDRIRENLAQRTREPFDRLVNRSILEALVRSINTALTTILAIAAVYLFGGSTIHDFAFGLMVGIFTGGYSSILNASPILVDWHLWSERRRHPAAATASPVTVLPGGRRDKRG</sequence>
<comment type="similarity">
    <text evidence="9">Belongs to the SecD/SecF family. SecF subfamily.</text>
</comment>
<dbReference type="GO" id="GO:0005886">
    <property type="term" value="C:plasma membrane"/>
    <property type="evidence" value="ECO:0007669"/>
    <property type="project" value="UniProtKB-SubCell"/>
</dbReference>
<accession>A0A537IXQ7</accession>
<feature type="domain" description="Protein export membrane protein SecD/SecF C-terminal" evidence="10">
    <location>
        <begin position="100"/>
        <end position="280"/>
    </location>
</feature>
<comment type="subcellular location">
    <subcellularLocation>
        <location evidence="1 9">Cell membrane</location>
        <topology evidence="1 9">Multi-pass membrane protein</topology>
    </subcellularLocation>
</comment>
<dbReference type="PANTHER" id="PTHR30081:SF8">
    <property type="entry name" value="PROTEIN TRANSLOCASE SUBUNIT SECF"/>
    <property type="match status" value="1"/>
</dbReference>
<dbReference type="InterPro" id="IPR055344">
    <property type="entry name" value="SecD_SecF_C_bact"/>
</dbReference>
<dbReference type="SUPFAM" id="SSF82866">
    <property type="entry name" value="Multidrug efflux transporter AcrB transmembrane domain"/>
    <property type="match status" value="1"/>
</dbReference>
<dbReference type="Gene3D" id="1.20.1640.10">
    <property type="entry name" value="Multidrug efflux transporter AcrB transmembrane domain"/>
    <property type="match status" value="1"/>
</dbReference>
<gene>
    <name evidence="9 11" type="primary">secF</name>
    <name evidence="11" type="ORF">E6H05_04640</name>
</gene>
<evidence type="ECO:0000256" key="9">
    <source>
        <dbReference type="HAMAP-Rule" id="MF_01464"/>
    </source>
</evidence>
<dbReference type="PANTHER" id="PTHR30081">
    <property type="entry name" value="PROTEIN-EXPORT MEMBRANE PROTEIN SEC"/>
    <property type="match status" value="1"/>
</dbReference>
<evidence type="ECO:0000256" key="1">
    <source>
        <dbReference type="ARBA" id="ARBA00004651"/>
    </source>
</evidence>
<dbReference type="InterPro" id="IPR048634">
    <property type="entry name" value="SecD_SecF_C"/>
</dbReference>
<dbReference type="PRINTS" id="PR01755">
    <property type="entry name" value="SECFTRNLCASE"/>
</dbReference>
<evidence type="ECO:0000259" key="10">
    <source>
        <dbReference type="Pfam" id="PF02355"/>
    </source>
</evidence>
<feature type="transmembrane region" description="Helical" evidence="9">
    <location>
        <begin position="177"/>
        <end position="198"/>
    </location>
</feature>
<evidence type="ECO:0000256" key="3">
    <source>
        <dbReference type="ARBA" id="ARBA00022475"/>
    </source>
</evidence>
<dbReference type="InterPro" id="IPR022645">
    <property type="entry name" value="SecD/SecF_bac"/>
</dbReference>
<keyword evidence="3 9" id="KW-1003">Cell membrane</keyword>
<dbReference type="Proteomes" id="UP000318834">
    <property type="component" value="Unassembled WGS sequence"/>
</dbReference>
<feature type="transmembrane region" description="Helical" evidence="9">
    <location>
        <begin position="224"/>
        <end position="247"/>
    </location>
</feature>
<keyword evidence="8 9" id="KW-0472">Membrane</keyword>
<evidence type="ECO:0000256" key="8">
    <source>
        <dbReference type="ARBA" id="ARBA00023136"/>
    </source>
</evidence>
<evidence type="ECO:0000256" key="7">
    <source>
        <dbReference type="ARBA" id="ARBA00023010"/>
    </source>
</evidence>
<evidence type="ECO:0000313" key="12">
    <source>
        <dbReference type="Proteomes" id="UP000318834"/>
    </source>
</evidence>
<comment type="function">
    <text evidence="9">Part of the Sec protein translocase complex. Interacts with the SecYEG preprotein conducting channel. SecDF uses the proton motive force (PMF) to complete protein translocation after the ATP-dependent function of SecA.</text>
</comment>
<name>A0A537IXQ7_9BACT</name>
<dbReference type="HAMAP" id="MF_01464_B">
    <property type="entry name" value="SecF_B"/>
    <property type="match status" value="1"/>
</dbReference>
<dbReference type="NCBIfam" id="TIGR00916">
    <property type="entry name" value="2A0604s01"/>
    <property type="match status" value="1"/>
</dbReference>
<dbReference type="GO" id="GO:0015450">
    <property type="term" value="F:protein-transporting ATPase activity"/>
    <property type="evidence" value="ECO:0007669"/>
    <property type="project" value="InterPro"/>
</dbReference>
<keyword evidence="5 9" id="KW-0653">Protein transport</keyword>
<dbReference type="GO" id="GO:0065002">
    <property type="term" value="P:intracellular protein transmembrane transport"/>
    <property type="evidence" value="ECO:0007669"/>
    <property type="project" value="UniProtKB-UniRule"/>
</dbReference>
<keyword evidence="4 9" id="KW-0812">Transmembrane</keyword>
<dbReference type="GO" id="GO:0043952">
    <property type="term" value="P:protein transport by the Sec complex"/>
    <property type="evidence" value="ECO:0007669"/>
    <property type="project" value="UniProtKB-UniRule"/>
</dbReference>
<dbReference type="GO" id="GO:0006605">
    <property type="term" value="P:protein targeting"/>
    <property type="evidence" value="ECO:0007669"/>
    <property type="project" value="UniProtKB-UniRule"/>
</dbReference>
<organism evidence="11 12">
    <name type="scientific">Candidatus Segetimicrobium genomatis</name>
    <dbReference type="NCBI Taxonomy" id="2569760"/>
    <lineage>
        <taxon>Bacteria</taxon>
        <taxon>Bacillati</taxon>
        <taxon>Candidatus Sysuimicrobiota</taxon>
        <taxon>Candidatus Sysuimicrobiia</taxon>
        <taxon>Candidatus Sysuimicrobiales</taxon>
        <taxon>Candidatus Segetimicrobiaceae</taxon>
        <taxon>Candidatus Segetimicrobium</taxon>
    </lineage>
</organism>
<keyword evidence="7 9" id="KW-0811">Translocation</keyword>
<keyword evidence="6 9" id="KW-1133">Transmembrane helix</keyword>
<comment type="subunit">
    <text evidence="9">Forms a complex with SecD. Part of the essential Sec protein translocation apparatus which comprises SecA, SecYEG and auxiliary proteins SecDF. Other proteins may also be involved.</text>
</comment>
<dbReference type="InterPro" id="IPR022813">
    <property type="entry name" value="SecD/SecF_arch_bac"/>
</dbReference>